<dbReference type="SUPFAM" id="SSF54695">
    <property type="entry name" value="POZ domain"/>
    <property type="match status" value="1"/>
</dbReference>
<dbReference type="SMART" id="SM00225">
    <property type="entry name" value="BTB"/>
    <property type="match status" value="1"/>
</dbReference>
<name>A0A8J1UZE9_OWEFU</name>
<dbReference type="PANTHER" id="PTHR45632">
    <property type="entry name" value="LD33804P"/>
    <property type="match status" value="1"/>
</dbReference>
<evidence type="ECO:0000313" key="2">
    <source>
        <dbReference type="Proteomes" id="UP000749559"/>
    </source>
</evidence>
<dbReference type="InterPro" id="IPR011333">
    <property type="entry name" value="SKP1/BTB/POZ_sf"/>
</dbReference>
<dbReference type="Proteomes" id="UP000749559">
    <property type="component" value="Unassembled WGS sequence"/>
</dbReference>
<comment type="caution">
    <text evidence="1">The sequence shown here is derived from an EMBL/GenBank/DDBJ whole genome shotgun (WGS) entry which is preliminary data.</text>
</comment>
<proteinExistence type="predicted"/>
<dbReference type="PANTHER" id="PTHR45632:SF3">
    <property type="entry name" value="KELCH-LIKE PROTEIN 32"/>
    <property type="match status" value="1"/>
</dbReference>
<dbReference type="AlphaFoldDB" id="A0A8J1UZE9"/>
<dbReference type="Gene3D" id="1.25.40.420">
    <property type="match status" value="1"/>
</dbReference>
<dbReference type="Pfam" id="PF07707">
    <property type="entry name" value="BACK"/>
    <property type="match status" value="1"/>
</dbReference>
<dbReference type="Gene3D" id="3.30.710.10">
    <property type="entry name" value="Potassium Channel Kv1.1, Chain A"/>
    <property type="match status" value="1"/>
</dbReference>
<dbReference type="Pfam" id="PF24681">
    <property type="entry name" value="Kelch_KLHDC2_KLHL20_DRC7"/>
    <property type="match status" value="1"/>
</dbReference>
<dbReference type="PIRSF" id="PIRSF037037">
    <property type="entry name" value="Kelch-like_protein_gigaxonin"/>
    <property type="match status" value="1"/>
</dbReference>
<dbReference type="InterPro" id="IPR011705">
    <property type="entry name" value="BACK"/>
</dbReference>
<dbReference type="OrthoDB" id="1925334at2759"/>
<accession>A0A8J1UZE9</accession>
<dbReference type="Pfam" id="PF00651">
    <property type="entry name" value="BTB"/>
    <property type="match status" value="1"/>
</dbReference>
<dbReference type="InterPro" id="IPR015915">
    <property type="entry name" value="Kelch-typ_b-propeller"/>
</dbReference>
<gene>
    <name evidence="1" type="ORF">OFUS_LOCUS8307</name>
</gene>
<dbReference type="Gene3D" id="2.120.10.80">
    <property type="entry name" value="Kelch-type beta propeller"/>
    <property type="match status" value="1"/>
</dbReference>
<dbReference type="SMART" id="SM00875">
    <property type="entry name" value="BACK"/>
    <property type="match status" value="1"/>
</dbReference>
<reference evidence="1" key="1">
    <citation type="submission" date="2022-03" db="EMBL/GenBank/DDBJ databases">
        <authorList>
            <person name="Martin C."/>
        </authorList>
    </citation>
    <scope>NUCLEOTIDE SEQUENCE</scope>
</reference>
<sequence length="604" mass="68683">MSDIDEDHYEKTMEESNHGNLLLGKIMELQLADEMCDCTLNVDGAQIKVHKVMLVATSDFFRAMFLSPMQERCQDVVELKGLSPTGVRDIVTFIYTGKLAIDLENLNRIVHTASFLQVNSALNLCSEYINSLLTFDTADDLLPLAKDYSLNDVIDKFNQVILDDFETFCETENFLELTMEQLLEYLDSDKLDIKSEFVLFQGVEKWLNYDTSRCRNNMIEIYKHIRFSLMSEVELDQVSAATYTICSTLDIPIEQIRPEIDKGQRYHSDRIMSHPIITSNMSPRTTKESLALLHQGNTYTNSTIEIISPPDLEIKPAVSDTILSMICRELRATVLDNFIFITALVDHGGGSLIGKLFRYDPRHNDIEELEWKYRSRMSKSFVGHGGILYLLGGLNQATSMPLDICETYNLRTQQSFEMSPLPHPVHLHAALVFKDKIYITGGVTQPGHVINTAYVYDIKISKWTEIAPLNCARRLHCMLQSGGQIMVLGGISHGGVHDQRLMPIEVYDPHLNIWTEMEPHCSTLPANSVGHFSFVNDKLYCIGRQCPKSEECDFWQLDPDKGWTLVGHLYHSCSNGKKNIYRSSVAAYLLPIKLDMNVLNHKND</sequence>
<dbReference type="PROSITE" id="PS50097">
    <property type="entry name" value="BTB"/>
    <property type="match status" value="1"/>
</dbReference>
<dbReference type="InterPro" id="IPR000210">
    <property type="entry name" value="BTB/POZ_dom"/>
</dbReference>
<protein>
    <submittedName>
        <fullName evidence="1">Uncharacterized protein</fullName>
    </submittedName>
</protein>
<dbReference type="EMBL" id="CAIIXF020000004">
    <property type="protein sequence ID" value="CAH1781781.1"/>
    <property type="molecule type" value="Genomic_DNA"/>
</dbReference>
<dbReference type="SUPFAM" id="SSF117281">
    <property type="entry name" value="Kelch motif"/>
    <property type="match status" value="1"/>
</dbReference>
<evidence type="ECO:0000313" key="1">
    <source>
        <dbReference type="EMBL" id="CAH1781781.1"/>
    </source>
</evidence>
<dbReference type="SMART" id="SM00612">
    <property type="entry name" value="Kelch"/>
    <property type="match status" value="3"/>
</dbReference>
<keyword evidence="2" id="KW-1185">Reference proteome</keyword>
<dbReference type="InterPro" id="IPR006652">
    <property type="entry name" value="Kelch_1"/>
</dbReference>
<organism evidence="1 2">
    <name type="scientific">Owenia fusiformis</name>
    <name type="common">Polychaete worm</name>
    <dbReference type="NCBI Taxonomy" id="6347"/>
    <lineage>
        <taxon>Eukaryota</taxon>
        <taxon>Metazoa</taxon>
        <taxon>Spiralia</taxon>
        <taxon>Lophotrochozoa</taxon>
        <taxon>Annelida</taxon>
        <taxon>Polychaeta</taxon>
        <taxon>Sedentaria</taxon>
        <taxon>Canalipalpata</taxon>
        <taxon>Sabellida</taxon>
        <taxon>Oweniida</taxon>
        <taxon>Oweniidae</taxon>
        <taxon>Owenia</taxon>
    </lineage>
</organism>
<dbReference type="InterPro" id="IPR017096">
    <property type="entry name" value="BTB-kelch_protein"/>
</dbReference>